<dbReference type="SUPFAM" id="SSF56436">
    <property type="entry name" value="C-type lectin-like"/>
    <property type="match status" value="1"/>
</dbReference>
<accession>A0AA35PZP7</accession>
<proteinExistence type="predicted"/>
<feature type="chain" id="PRO_5041228834" description="Sulfatase-modifying factor enzyme-like domain-containing protein" evidence="1">
    <location>
        <begin position="20"/>
        <end position="439"/>
    </location>
</feature>
<name>A0AA35PZP7_9HYPO</name>
<dbReference type="InterPro" id="IPR042095">
    <property type="entry name" value="SUMF_sf"/>
</dbReference>
<keyword evidence="4" id="KW-1185">Reference proteome</keyword>
<dbReference type="EMBL" id="CABFNP030000704">
    <property type="protein sequence ID" value="CAI6079572.1"/>
    <property type="molecule type" value="Genomic_DNA"/>
</dbReference>
<evidence type="ECO:0000259" key="2">
    <source>
        <dbReference type="Pfam" id="PF03781"/>
    </source>
</evidence>
<reference evidence="3" key="1">
    <citation type="submission" date="2023-01" db="EMBL/GenBank/DDBJ databases">
        <authorList>
            <person name="Piombo E."/>
        </authorList>
    </citation>
    <scope>NUCLEOTIDE SEQUENCE</scope>
</reference>
<dbReference type="PANTHER" id="PTHR23150">
    <property type="entry name" value="SULFATASE MODIFYING FACTOR 1, 2"/>
    <property type="match status" value="1"/>
</dbReference>
<dbReference type="InterPro" id="IPR016187">
    <property type="entry name" value="CTDL_fold"/>
</dbReference>
<keyword evidence="1" id="KW-0732">Signal</keyword>
<sequence length="439" mass="48254">MVRFATRHVLAATLGAAAAATIREAQNDLGALADSLKFRGSVYATYSAVLPRAIQAYDTISALVNDTGLAPQAPTIRSSLARLITESSYFVTESLQPGFEPDPLESDSYLTASVTEWSYTVKVLSNNIATPACDIRSNLPPAQACTISSDAAPGTEFRDNALTPRMIVIPTGSFTAGATDDEHVRWDIDEGKKPFEIPQRQVSISKKLAFSVTEVTVAEFDAFIQATCYQLRNGARWWNPQNVSQFVFNDALSYRNPGFPQGPDHPVVAITRYDAQAYAQWLSAITGAVYRLPNEDEWEWAARGGTQTTFFWGNDLPPAAEYANTYDDTAAAVNRFRWPSNHLVDPFPYTAPVASFKPNGYGLYDVIGNAREFTADDWQKNLSTAARDGSIHKGPAPFPVVRGGAWNYNPDNLRINYRSGYLSSEVATNMFGIRVVRDL</sequence>
<dbReference type="AlphaFoldDB" id="A0AA35PZP7"/>
<feature type="domain" description="Sulfatase-modifying factor enzyme-like" evidence="2">
    <location>
        <begin position="163"/>
        <end position="437"/>
    </location>
</feature>
<dbReference type="Pfam" id="PF03781">
    <property type="entry name" value="FGE-sulfatase"/>
    <property type="match status" value="1"/>
</dbReference>
<protein>
    <recommendedName>
        <fullName evidence="2">Sulfatase-modifying factor enzyme-like domain-containing protein</fullName>
    </recommendedName>
</protein>
<dbReference type="InterPro" id="IPR051043">
    <property type="entry name" value="Sulfatase_Mod_Factor_Kinase"/>
</dbReference>
<evidence type="ECO:0000256" key="1">
    <source>
        <dbReference type="SAM" id="SignalP"/>
    </source>
</evidence>
<dbReference type="Proteomes" id="UP001160390">
    <property type="component" value="Unassembled WGS sequence"/>
</dbReference>
<dbReference type="InterPro" id="IPR005532">
    <property type="entry name" value="SUMF_dom"/>
</dbReference>
<evidence type="ECO:0000313" key="3">
    <source>
        <dbReference type="EMBL" id="CAI6079572.1"/>
    </source>
</evidence>
<dbReference type="GO" id="GO:0120147">
    <property type="term" value="F:formylglycine-generating oxidase activity"/>
    <property type="evidence" value="ECO:0007669"/>
    <property type="project" value="TreeGrafter"/>
</dbReference>
<gene>
    <name evidence="3" type="ORF">CCHLO57077_00012779</name>
</gene>
<comment type="caution">
    <text evidence="3">The sequence shown here is derived from an EMBL/GenBank/DDBJ whole genome shotgun (WGS) entry which is preliminary data.</text>
</comment>
<organism evidence="3 4">
    <name type="scientific">Clonostachys chloroleuca</name>
    <dbReference type="NCBI Taxonomy" id="1926264"/>
    <lineage>
        <taxon>Eukaryota</taxon>
        <taxon>Fungi</taxon>
        <taxon>Dikarya</taxon>
        <taxon>Ascomycota</taxon>
        <taxon>Pezizomycotina</taxon>
        <taxon>Sordariomycetes</taxon>
        <taxon>Hypocreomycetidae</taxon>
        <taxon>Hypocreales</taxon>
        <taxon>Bionectriaceae</taxon>
        <taxon>Clonostachys</taxon>
    </lineage>
</organism>
<dbReference type="PANTHER" id="PTHR23150:SF19">
    <property type="entry name" value="FORMYLGLYCINE-GENERATING ENZYME"/>
    <property type="match status" value="1"/>
</dbReference>
<evidence type="ECO:0000313" key="4">
    <source>
        <dbReference type="Proteomes" id="UP001160390"/>
    </source>
</evidence>
<dbReference type="Gene3D" id="3.90.1580.10">
    <property type="entry name" value="paralog of FGE (formylglycine-generating enzyme)"/>
    <property type="match status" value="1"/>
</dbReference>
<feature type="signal peptide" evidence="1">
    <location>
        <begin position="1"/>
        <end position="19"/>
    </location>
</feature>